<gene>
    <name evidence="5" type="ORF">HERI1096_LOCUS15045</name>
    <name evidence="6" type="ORF">HERI1096_LOCUS15046</name>
</gene>
<reference evidence="5" key="1">
    <citation type="submission" date="2021-01" db="EMBL/GenBank/DDBJ databases">
        <authorList>
            <person name="Corre E."/>
            <person name="Pelletier E."/>
            <person name="Niang G."/>
            <person name="Scheremetjew M."/>
            <person name="Finn R."/>
            <person name="Kale V."/>
            <person name="Holt S."/>
            <person name="Cochrane G."/>
            <person name="Meng A."/>
            <person name="Brown T."/>
            <person name="Cohen L."/>
        </authorList>
    </citation>
    <scope>NUCLEOTIDE SEQUENCE</scope>
    <source>
        <strain evidence="5">CCMP281</strain>
    </source>
</reference>
<protein>
    <submittedName>
        <fullName evidence="5">Uncharacterized protein</fullName>
    </submittedName>
</protein>
<proteinExistence type="predicted"/>
<evidence type="ECO:0000256" key="4">
    <source>
        <dbReference type="SAM" id="MobiDB-lite"/>
    </source>
</evidence>
<evidence type="ECO:0000256" key="1">
    <source>
        <dbReference type="ARBA" id="ARBA00022737"/>
    </source>
</evidence>
<evidence type="ECO:0000256" key="2">
    <source>
        <dbReference type="ARBA" id="ARBA00023043"/>
    </source>
</evidence>
<dbReference type="Pfam" id="PF12796">
    <property type="entry name" value="Ank_2"/>
    <property type="match status" value="1"/>
</dbReference>
<dbReference type="SUPFAM" id="SSF48403">
    <property type="entry name" value="Ankyrin repeat"/>
    <property type="match status" value="1"/>
</dbReference>
<feature type="region of interest" description="Disordered" evidence="4">
    <location>
        <begin position="1"/>
        <end position="50"/>
    </location>
</feature>
<feature type="compositionally biased region" description="Low complexity" evidence="4">
    <location>
        <begin position="12"/>
        <end position="28"/>
    </location>
</feature>
<keyword evidence="2 3" id="KW-0040">ANK repeat</keyword>
<dbReference type="Gene3D" id="1.25.40.20">
    <property type="entry name" value="Ankyrin repeat-containing domain"/>
    <property type="match status" value="1"/>
</dbReference>
<dbReference type="InterPro" id="IPR036770">
    <property type="entry name" value="Ankyrin_rpt-contain_sf"/>
</dbReference>
<accession>A0A6T9EZW4</accession>
<evidence type="ECO:0000313" key="6">
    <source>
        <dbReference type="EMBL" id="CAE0114372.1"/>
    </source>
</evidence>
<organism evidence="5">
    <name type="scientific">Haptolina ericina</name>
    <dbReference type="NCBI Taxonomy" id="156174"/>
    <lineage>
        <taxon>Eukaryota</taxon>
        <taxon>Haptista</taxon>
        <taxon>Haptophyta</taxon>
        <taxon>Prymnesiophyceae</taxon>
        <taxon>Prymnesiales</taxon>
        <taxon>Prymnesiaceae</taxon>
        <taxon>Haptolina</taxon>
    </lineage>
</organism>
<dbReference type="Pfam" id="PF00023">
    <property type="entry name" value="Ank"/>
    <property type="match status" value="1"/>
</dbReference>
<feature type="compositionally biased region" description="Basic and acidic residues" evidence="4">
    <location>
        <begin position="130"/>
        <end position="156"/>
    </location>
</feature>
<evidence type="ECO:0000313" key="5">
    <source>
        <dbReference type="EMBL" id="CAE0114371.1"/>
    </source>
</evidence>
<feature type="repeat" description="ANK" evidence="3">
    <location>
        <begin position="285"/>
        <end position="317"/>
    </location>
</feature>
<dbReference type="PROSITE" id="PS50297">
    <property type="entry name" value="ANK_REP_REGION"/>
    <property type="match status" value="2"/>
</dbReference>
<dbReference type="AlphaFoldDB" id="A0A6T9EZW4"/>
<feature type="region of interest" description="Disordered" evidence="4">
    <location>
        <begin position="112"/>
        <end position="165"/>
    </location>
</feature>
<evidence type="ECO:0000256" key="3">
    <source>
        <dbReference type="PROSITE-ProRule" id="PRU00023"/>
    </source>
</evidence>
<dbReference type="PANTHER" id="PTHR24166">
    <property type="entry name" value="ROLLING PEBBLES, ISOFORM B"/>
    <property type="match status" value="1"/>
</dbReference>
<keyword evidence="1" id="KW-0677">Repeat</keyword>
<name>A0A6T9EZW4_9EUKA</name>
<dbReference type="InterPro" id="IPR050889">
    <property type="entry name" value="Dendritic_Spine_Reg/Scaffold"/>
</dbReference>
<feature type="repeat" description="ANK" evidence="3">
    <location>
        <begin position="249"/>
        <end position="284"/>
    </location>
</feature>
<dbReference type="EMBL" id="HBHX01026914">
    <property type="protein sequence ID" value="CAE0114372.1"/>
    <property type="molecule type" value="Transcribed_RNA"/>
</dbReference>
<dbReference type="EMBL" id="HBHX01026913">
    <property type="protein sequence ID" value="CAE0114371.1"/>
    <property type="molecule type" value="Transcribed_RNA"/>
</dbReference>
<dbReference type="SMART" id="SM00248">
    <property type="entry name" value="ANK"/>
    <property type="match status" value="3"/>
</dbReference>
<dbReference type="PROSITE" id="PS50088">
    <property type="entry name" value="ANK_REPEAT"/>
    <property type="match status" value="3"/>
</dbReference>
<feature type="repeat" description="ANK" evidence="3">
    <location>
        <begin position="216"/>
        <end position="248"/>
    </location>
</feature>
<sequence length="357" mass="37460">MARPVTAPSGVGPATPEARPETAPGAAASQAPPRWVSRFAPGPDRGTGRTAVPTPFVLGVASPLHLASGGLFDRSAGKYVSLHDCLYPPDYVAEARAAKAAKKSADEAAAAAREAEEKAMAEAAAQAEAEEMKSLPDKERKAAEAKAAKAAKETKAKASKKKSKEELAAEKAEVEAAIAAEAEAARAEAEEEEALRQKAAEQPNWLDNLELRCLPNEWTPLFYAARHGSDTNVRLLLSLGADAIARDKRGATPLHKAAIAGGAEGTAKIKTLLEAGAEIDASDRYGMTPLHAAAATEQLESVLCLSQLGASQLVRDGPLLDGNTPFQVAQALWLLVERRLSQCLLRGRVRLSGKVAS</sequence>
<dbReference type="PANTHER" id="PTHR24166:SF48">
    <property type="entry name" value="PROTEIN VAPYRIN"/>
    <property type="match status" value="1"/>
</dbReference>
<dbReference type="InterPro" id="IPR002110">
    <property type="entry name" value="Ankyrin_rpt"/>
</dbReference>